<dbReference type="Gene3D" id="2.60.40.1930">
    <property type="match status" value="1"/>
</dbReference>
<dbReference type="InterPro" id="IPR008930">
    <property type="entry name" value="Terpenoid_cyclase/PrenylTrfase"/>
</dbReference>
<dbReference type="InterPro" id="IPR019742">
    <property type="entry name" value="MacrogloblnA2_CS"/>
</dbReference>
<evidence type="ECO:0000259" key="4">
    <source>
        <dbReference type="SMART" id="SM01359"/>
    </source>
</evidence>
<dbReference type="EMBL" id="JACVVK020000133">
    <property type="protein sequence ID" value="KAK7489855.1"/>
    <property type="molecule type" value="Genomic_DNA"/>
</dbReference>
<reference evidence="5 6" key="1">
    <citation type="journal article" date="2023" name="Sci. Data">
        <title>Genome assembly of the Korean intertidal mud-creeper Batillaria attramentaria.</title>
        <authorList>
            <person name="Patra A.K."/>
            <person name="Ho P.T."/>
            <person name="Jun S."/>
            <person name="Lee S.J."/>
            <person name="Kim Y."/>
            <person name="Won Y.J."/>
        </authorList>
    </citation>
    <scope>NUCLEOTIDE SEQUENCE [LARGE SCALE GENOMIC DNA]</scope>
    <source>
        <strain evidence="5">Wonlab-2016</strain>
    </source>
</reference>
<dbReference type="Gene3D" id="1.50.10.20">
    <property type="match status" value="1"/>
</dbReference>
<evidence type="ECO:0000256" key="2">
    <source>
        <dbReference type="ARBA" id="ARBA00022966"/>
    </source>
</evidence>
<name>A0ABD0KRF4_9CAEN</name>
<evidence type="ECO:0000313" key="5">
    <source>
        <dbReference type="EMBL" id="KAK7489855.1"/>
    </source>
</evidence>
<comment type="caution">
    <text evidence="5">The sequence shown here is derived from an EMBL/GenBank/DDBJ whole genome shotgun (WGS) entry which is preliminary data.</text>
</comment>
<keyword evidence="2" id="KW-0882">Thioester bond</keyword>
<dbReference type="InterPro" id="IPR041555">
    <property type="entry name" value="MG3"/>
</dbReference>
<keyword evidence="1" id="KW-0732">Signal</keyword>
<dbReference type="PROSITE" id="PS00477">
    <property type="entry name" value="ALPHA_2_MACROGLOBULIN"/>
    <property type="match status" value="1"/>
</dbReference>
<evidence type="ECO:0000256" key="3">
    <source>
        <dbReference type="ARBA" id="ARBA00023157"/>
    </source>
</evidence>
<dbReference type="Gene3D" id="2.20.130.20">
    <property type="match status" value="1"/>
</dbReference>
<organism evidence="5 6">
    <name type="scientific">Batillaria attramentaria</name>
    <dbReference type="NCBI Taxonomy" id="370345"/>
    <lineage>
        <taxon>Eukaryota</taxon>
        <taxon>Metazoa</taxon>
        <taxon>Spiralia</taxon>
        <taxon>Lophotrochozoa</taxon>
        <taxon>Mollusca</taxon>
        <taxon>Gastropoda</taxon>
        <taxon>Caenogastropoda</taxon>
        <taxon>Sorbeoconcha</taxon>
        <taxon>Cerithioidea</taxon>
        <taxon>Batillariidae</taxon>
        <taxon>Batillaria</taxon>
    </lineage>
</organism>
<dbReference type="SUPFAM" id="SSF48239">
    <property type="entry name" value="Terpenoid cyclases/Protein prenyltransferases"/>
    <property type="match status" value="1"/>
</dbReference>
<dbReference type="SMART" id="SM01419">
    <property type="entry name" value="Thiol-ester_cl"/>
    <property type="match status" value="1"/>
</dbReference>
<dbReference type="Proteomes" id="UP001519460">
    <property type="component" value="Unassembled WGS sequence"/>
</dbReference>
<dbReference type="Pfam" id="PF07703">
    <property type="entry name" value="A2M_BRD"/>
    <property type="match status" value="1"/>
</dbReference>
<protein>
    <recommendedName>
        <fullName evidence="4">Alpha-2-macroglobulin bait region domain-containing protein</fullName>
    </recommendedName>
</protein>
<feature type="domain" description="Alpha-2-macroglobulin bait region" evidence="4">
    <location>
        <begin position="230"/>
        <end position="364"/>
    </location>
</feature>
<accession>A0ABD0KRF4</accession>
<dbReference type="Pfam" id="PF17791">
    <property type="entry name" value="MG3"/>
    <property type="match status" value="1"/>
</dbReference>
<proteinExistence type="predicted"/>
<evidence type="ECO:0000256" key="1">
    <source>
        <dbReference type="ARBA" id="ARBA00022729"/>
    </source>
</evidence>
<keyword evidence="3" id="KW-1015">Disulfide bond</keyword>
<gene>
    <name evidence="5" type="ORF">BaRGS_00018877</name>
</gene>
<dbReference type="SMART" id="SM01359">
    <property type="entry name" value="A2M_N_2"/>
    <property type="match status" value="1"/>
</dbReference>
<sequence length="1063" mass="118291">LPKFEVKVDIPSYMVTSEPQLTGTASAKYTFGKPLTDARVLVTAKFRYYYSRDGTPQPTLTRMGQLDSKGEFSFSFANNDLLDLAWRTFYNYQNARREYLSLDYRQLEIIVNVTNTRTGHQMGADASLRFHRDPAKVTFLPISAGSYKPGLKYTAHVVRPERLPFPPPYWEPEQEVVLLVTEKPLAANGFLAIEVDVPTQANRISIRAEAMKTTAYTSANKAVSPSDNFLQLQMTSQNPRVGQTATFSVRTTEPVQKLTYQVYAKGMIVSESEVMASVPTGSSTFTFSFTLDANMAPNCRVLVFYFRPGDGEVVADSMSFKVDAVSVEYSKADVKPGEEVDLTVRAQPSSVVFVLGIDKSVKLLKSGNDITDEMVQEELIGYDYGFRFHGFWRYMVICGWPYPSQGSDAHSVFRDANVAILTDGDVYQQTYNYFYRGGPVMMQAAAAAPGAPMAEGAGFGGGAPAEPDLPVERVRTFFPETWLWDFVILGYSMQRSLHPQECPLPVAWRMGQFDVTAIVLARENRCSLTYISFMAAAYLRRKVGFQVAYSSPLRSREYFRDDAQVQAKSEPDLPVSRVRKFFPETWLFTMLTIGADGVSVERKMAPDTITTWLTTAFAIHPTYGLSVLPQAAEMTMTMGRTEGINNIRLLRTSASSLNRAEFKLPMRVTHRIGVVAPDNVGETTFCFQPTTLGQVPIRVNLTNPRIPGDGVERMLLVEPEGAPRVQSVPVILDVAAGQGFSKVVPISFPPLVVQGSERITVSVAGDLLGPVFDNIDDLLRMPYGCGEQNMLYFAPNVFLIDYLQTTNTYTTEVAATAENYMLVGYQKEIKYQHDDGSYSAFGQSRKNETGSMWLTAFVTKCFVQSMALQGQVVTIDASIVRRSIMWMVSQQSKDGSFPEPGKVFNKNMQGGSAKGEALTAYVLIALAEADVNFQDLDTADRTKLQDAIAKARVYLEQQLTNLTDAYDVAIVSYALHLTDSTSADIAYERLRNIAITGEYKAYCGKIICPVCDVFVVILNRERLAWRSRRGLLLVQKTQNGRCVRVCVEVGRGEVVYMGLHNIQ</sequence>
<feature type="non-terminal residue" evidence="5">
    <location>
        <position position="1"/>
    </location>
</feature>
<dbReference type="InterPro" id="IPR011626">
    <property type="entry name" value="Alpha-macroglobulin_TED"/>
</dbReference>
<dbReference type="AlphaFoldDB" id="A0ABD0KRF4"/>
<dbReference type="InterPro" id="IPR011625">
    <property type="entry name" value="A2M_N_BRD"/>
</dbReference>
<evidence type="ECO:0000313" key="6">
    <source>
        <dbReference type="Proteomes" id="UP001519460"/>
    </source>
</evidence>
<dbReference type="Gene3D" id="6.20.50.160">
    <property type="match status" value="1"/>
</dbReference>
<dbReference type="Pfam" id="PF07678">
    <property type="entry name" value="TED_complement"/>
    <property type="match status" value="1"/>
</dbReference>
<dbReference type="Gene3D" id="2.60.40.1940">
    <property type="match status" value="1"/>
</dbReference>
<dbReference type="PANTHER" id="PTHR11412:SF136">
    <property type="entry name" value="CD109 ANTIGEN"/>
    <property type="match status" value="1"/>
</dbReference>
<dbReference type="PANTHER" id="PTHR11412">
    <property type="entry name" value="MACROGLOBULIN / COMPLEMENT"/>
    <property type="match status" value="1"/>
</dbReference>
<dbReference type="InterPro" id="IPR001599">
    <property type="entry name" value="Macroglobln_a2"/>
</dbReference>
<keyword evidence="6" id="KW-1185">Reference proteome</keyword>
<dbReference type="InterPro" id="IPR050473">
    <property type="entry name" value="A2M/Complement_sys"/>
</dbReference>
<dbReference type="Pfam" id="PF00207">
    <property type="entry name" value="A2M"/>
    <property type="match status" value="1"/>
</dbReference>
<dbReference type="InterPro" id="IPR047565">
    <property type="entry name" value="Alpha-macroglob_thiol-ester_cl"/>
</dbReference>